<evidence type="ECO:0000313" key="3">
    <source>
        <dbReference type="Proteomes" id="UP000566813"/>
    </source>
</evidence>
<comment type="caution">
    <text evidence="2">The sequence shown here is derived from an EMBL/GenBank/DDBJ whole genome shotgun (WGS) entry which is preliminary data.</text>
</comment>
<evidence type="ECO:0000256" key="1">
    <source>
        <dbReference type="SAM" id="Phobius"/>
    </source>
</evidence>
<protein>
    <recommendedName>
        <fullName evidence="4">Glycosyltransferase RgtA/B/C/D-like domain-containing protein</fullName>
    </recommendedName>
</protein>
<feature type="transmembrane region" description="Helical" evidence="1">
    <location>
        <begin position="413"/>
        <end position="433"/>
    </location>
</feature>
<sequence>MAHKTGSSEGSGQDRRTNGRSVLRRAAESLAAPREPADRRAILIALGIGLVIAALIFARALLTADGYLSPDSMNYLALAANLDRGLGFTVQNEGFFPAHFERFAIWPVGYPLGISLAARLSGLSPFLAAKVLGALMALACTGMVARAGGRTGWVLALPFAFAAALEIFSYSWSEVPFIFFLVCAALLLARIIGERQANTPPRALFLALCSLGLFLSRYVGAFAVALPGLAALIGAIRRDRRAVLVNAALFLASAGFIALYLRSNAAATGYATGMPRIPALDTPWHRLQTLLTALGDAAILPVGGVWDKLPDFAPRLFTSPAGWLALAQLAAFVWLGAIIARRHPRPLRGMRVDGLALSFLTVGTAYLGAIIALRWTNEFDPYNFRLLGPGTLLVTIGLLRAALVSWPGATRQIALLAATAAACSCLVAVWPLLTRPISRYSATVRAVRQHYRAVPGGAIVVFGSDHLHYLRPDLYLAEPLCEPWFDERESWSRFMAEIDHRRPIFVDMTGHALSTGGCLPSVPAALEGRKPGELFRLP</sequence>
<reference evidence="2 3" key="1">
    <citation type="submission" date="2020-08" db="EMBL/GenBank/DDBJ databases">
        <title>The genome sequence of type strain Novosphingobium flavum NBRC 111647.</title>
        <authorList>
            <person name="Liu Y."/>
        </authorList>
    </citation>
    <scope>NUCLEOTIDE SEQUENCE [LARGE SCALE GENOMIC DNA]</scope>
    <source>
        <strain evidence="2 3">NBRC 111647</strain>
    </source>
</reference>
<dbReference type="AlphaFoldDB" id="A0A7X1KM17"/>
<proteinExistence type="predicted"/>
<dbReference type="Proteomes" id="UP000566813">
    <property type="component" value="Unassembled WGS sequence"/>
</dbReference>
<keyword evidence="3" id="KW-1185">Reference proteome</keyword>
<feature type="transmembrane region" description="Helical" evidence="1">
    <location>
        <begin position="175"/>
        <end position="193"/>
    </location>
</feature>
<keyword evidence="1" id="KW-0472">Membrane</keyword>
<keyword evidence="1" id="KW-1133">Transmembrane helix</keyword>
<organism evidence="2 3">
    <name type="scientific">Novosphingobium flavum</name>
    <dbReference type="NCBI Taxonomy" id="1778672"/>
    <lineage>
        <taxon>Bacteria</taxon>
        <taxon>Pseudomonadati</taxon>
        <taxon>Pseudomonadota</taxon>
        <taxon>Alphaproteobacteria</taxon>
        <taxon>Sphingomonadales</taxon>
        <taxon>Sphingomonadaceae</taxon>
        <taxon>Novosphingobium</taxon>
    </lineage>
</organism>
<dbReference type="RefSeq" id="WP_185664460.1">
    <property type="nucleotide sequence ID" value="NZ_JACLAW010000008.1"/>
</dbReference>
<gene>
    <name evidence="2" type="ORF">H7F51_11600</name>
</gene>
<feature type="transmembrane region" description="Helical" evidence="1">
    <location>
        <begin position="41"/>
        <end position="62"/>
    </location>
</feature>
<feature type="transmembrane region" description="Helical" evidence="1">
    <location>
        <begin position="151"/>
        <end position="168"/>
    </location>
</feature>
<keyword evidence="1" id="KW-0812">Transmembrane</keyword>
<accession>A0A7X1KM17</accession>
<feature type="transmembrane region" description="Helical" evidence="1">
    <location>
        <begin position="127"/>
        <end position="145"/>
    </location>
</feature>
<name>A0A7X1KM17_9SPHN</name>
<feature type="transmembrane region" description="Helical" evidence="1">
    <location>
        <begin position="243"/>
        <end position="261"/>
    </location>
</feature>
<dbReference type="EMBL" id="JACLAW010000008">
    <property type="protein sequence ID" value="MBC2666162.1"/>
    <property type="molecule type" value="Genomic_DNA"/>
</dbReference>
<feature type="transmembrane region" description="Helical" evidence="1">
    <location>
        <begin position="321"/>
        <end position="340"/>
    </location>
</feature>
<feature type="transmembrane region" description="Helical" evidence="1">
    <location>
        <begin position="352"/>
        <end position="375"/>
    </location>
</feature>
<feature type="transmembrane region" description="Helical" evidence="1">
    <location>
        <begin position="205"/>
        <end position="236"/>
    </location>
</feature>
<evidence type="ECO:0000313" key="2">
    <source>
        <dbReference type="EMBL" id="MBC2666162.1"/>
    </source>
</evidence>
<feature type="transmembrane region" description="Helical" evidence="1">
    <location>
        <begin position="387"/>
        <end position="406"/>
    </location>
</feature>
<evidence type="ECO:0008006" key="4">
    <source>
        <dbReference type="Google" id="ProtNLM"/>
    </source>
</evidence>